<dbReference type="OrthoDB" id="672127at2759"/>
<name>A0A2Z6MIP2_TRISU</name>
<proteinExistence type="predicted"/>
<dbReference type="Proteomes" id="UP000242715">
    <property type="component" value="Unassembled WGS sequence"/>
</dbReference>
<dbReference type="AlphaFoldDB" id="A0A2Z6MIP2"/>
<dbReference type="Pfam" id="PF03140">
    <property type="entry name" value="DUF247"/>
    <property type="match status" value="2"/>
</dbReference>
<gene>
    <name evidence="1" type="ORF">TSUD_306280</name>
</gene>
<evidence type="ECO:0000313" key="1">
    <source>
        <dbReference type="EMBL" id="GAU23180.1"/>
    </source>
</evidence>
<protein>
    <submittedName>
        <fullName evidence="1">Uncharacterized protein</fullName>
    </submittedName>
</protein>
<accession>A0A2Z6MIP2</accession>
<reference evidence="2" key="1">
    <citation type="journal article" date="2017" name="Front. Plant Sci.">
        <title>Climate Clever Clovers: New Paradigm to Reduce the Environmental Footprint of Ruminants by Breeding Low Methanogenic Forages Utilizing Haplotype Variation.</title>
        <authorList>
            <person name="Kaur P."/>
            <person name="Appels R."/>
            <person name="Bayer P.E."/>
            <person name="Keeble-Gagnere G."/>
            <person name="Wang J."/>
            <person name="Hirakawa H."/>
            <person name="Shirasawa K."/>
            <person name="Vercoe P."/>
            <person name="Stefanova K."/>
            <person name="Durmic Z."/>
            <person name="Nichols P."/>
            <person name="Revell C."/>
            <person name="Isobe S.N."/>
            <person name="Edwards D."/>
            <person name="Erskine W."/>
        </authorList>
    </citation>
    <scope>NUCLEOTIDE SEQUENCE [LARGE SCALE GENOMIC DNA]</scope>
    <source>
        <strain evidence="2">cv. Daliak</strain>
    </source>
</reference>
<evidence type="ECO:0000313" key="2">
    <source>
        <dbReference type="Proteomes" id="UP000242715"/>
    </source>
</evidence>
<organism evidence="1 2">
    <name type="scientific">Trifolium subterraneum</name>
    <name type="common">Subterranean clover</name>
    <dbReference type="NCBI Taxonomy" id="3900"/>
    <lineage>
        <taxon>Eukaryota</taxon>
        <taxon>Viridiplantae</taxon>
        <taxon>Streptophyta</taxon>
        <taxon>Embryophyta</taxon>
        <taxon>Tracheophyta</taxon>
        <taxon>Spermatophyta</taxon>
        <taxon>Magnoliopsida</taxon>
        <taxon>eudicotyledons</taxon>
        <taxon>Gunneridae</taxon>
        <taxon>Pentapetalae</taxon>
        <taxon>rosids</taxon>
        <taxon>fabids</taxon>
        <taxon>Fabales</taxon>
        <taxon>Fabaceae</taxon>
        <taxon>Papilionoideae</taxon>
        <taxon>50 kb inversion clade</taxon>
        <taxon>NPAAA clade</taxon>
        <taxon>Hologalegina</taxon>
        <taxon>IRL clade</taxon>
        <taxon>Trifolieae</taxon>
        <taxon>Trifolium</taxon>
    </lineage>
</organism>
<dbReference type="EMBL" id="DF973264">
    <property type="protein sequence ID" value="GAU23180.1"/>
    <property type="molecule type" value="Genomic_DNA"/>
</dbReference>
<dbReference type="PANTHER" id="PTHR31170">
    <property type="entry name" value="BNAC04G53230D PROTEIN"/>
    <property type="match status" value="1"/>
</dbReference>
<keyword evidence="2" id="KW-1185">Reference proteome</keyword>
<sequence>MNMNQDNDNMVNHINTILNNAEPPITTECSIYKVPFVIRTLNDNAYTPKLISIGPFHHHRNNHHHRLHNMERHKLIYFKAFLQRNNTTLHTFIQYIQSIIPDFNRSYSETLDFTNQELVQLILIDSGFIIELFWRAYYDDWSQDDATVLKPWIFHLQRSLKRQLRRINEPMKHLPSVTELLDAGVRFKVNTESECLLDLKFSGRVLEIPQLKVEDWTEILFRNMVALEQCHYPYESYITDYVAVLDFLINTGKDVDILVRKKILVNWLGDSDSVANLFNSLWKNVTHSNFSSDYSSLCEGLNDFCSDPWHKLKATLRRDYCNSPWQTAASIAGIAILVLTLLQSLTATWHRTLLHEAAILPSIWREEEKSQDPRKKKERICCGGNTRLTVHCVSDLGLERQSGTRPMVIEPFALDLGPVRNSFANVY</sequence>
<dbReference type="PANTHER" id="PTHR31170:SF23">
    <property type="match status" value="1"/>
</dbReference>
<dbReference type="InterPro" id="IPR004158">
    <property type="entry name" value="DUF247_pln"/>
</dbReference>